<reference evidence="1" key="1">
    <citation type="submission" date="2020-02" db="EMBL/GenBank/DDBJ databases">
        <authorList>
            <person name="Meier V. D."/>
        </authorList>
    </citation>
    <scope>NUCLEOTIDE SEQUENCE</scope>
    <source>
        <strain evidence="1">AVDCRST_MAG68</strain>
    </source>
</reference>
<dbReference type="AlphaFoldDB" id="A0A6J4LB95"/>
<feature type="non-terminal residue" evidence="1">
    <location>
        <position position="1"/>
    </location>
</feature>
<name>A0A6J4LB95_9BACT</name>
<dbReference type="EMBL" id="CADCTW010000104">
    <property type="protein sequence ID" value="CAA9326192.1"/>
    <property type="molecule type" value="Genomic_DNA"/>
</dbReference>
<proteinExistence type="predicted"/>
<organism evidence="1">
    <name type="scientific">uncultured Gemmatimonadota bacterium</name>
    <dbReference type="NCBI Taxonomy" id="203437"/>
    <lineage>
        <taxon>Bacteria</taxon>
        <taxon>Pseudomonadati</taxon>
        <taxon>Gemmatimonadota</taxon>
        <taxon>environmental samples</taxon>
    </lineage>
</organism>
<protein>
    <submittedName>
        <fullName evidence="1">Uncharacterized protein</fullName>
    </submittedName>
</protein>
<evidence type="ECO:0000313" key="1">
    <source>
        <dbReference type="EMBL" id="CAA9326192.1"/>
    </source>
</evidence>
<sequence length="38" mass="4336">TAYIERRNTEPKPFTWTASVKHILEKVAKANETLAALH</sequence>
<accession>A0A6J4LB95</accession>
<gene>
    <name evidence="1" type="ORF">AVDCRST_MAG68-2180</name>
</gene>